<reference evidence="1" key="1">
    <citation type="journal article" date="2021" name="Proc. Natl. Acad. Sci. U.S.A.">
        <title>A Catalog of Tens of Thousands of Viruses from Human Metagenomes Reveals Hidden Associations with Chronic Diseases.</title>
        <authorList>
            <person name="Tisza M.J."/>
            <person name="Buck C.B."/>
        </authorList>
    </citation>
    <scope>NUCLEOTIDE SEQUENCE</scope>
    <source>
        <strain evidence="1">CtCpP1</strain>
    </source>
</reference>
<organism evidence="1">
    <name type="scientific">Myoviridae sp. ctCpP1</name>
    <dbReference type="NCBI Taxonomy" id="2825054"/>
    <lineage>
        <taxon>Viruses</taxon>
        <taxon>Duplodnaviria</taxon>
        <taxon>Heunggongvirae</taxon>
        <taxon>Uroviricota</taxon>
        <taxon>Caudoviricetes</taxon>
    </lineage>
</organism>
<evidence type="ECO:0000313" key="1">
    <source>
        <dbReference type="EMBL" id="DAG02688.1"/>
    </source>
</evidence>
<proteinExistence type="predicted"/>
<accession>A0A8S5V7K6</accession>
<name>A0A8S5V7K6_9CAUD</name>
<dbReference type="EMBL" id="BK016213">
    <property type="protein sequence ID" value="DAG02688.1"/>
    <property type="molecule type" value="Genomic_DNA"/>
</dbReference>
<protein>
    <submittedName>
        <fullName evidence="1">Uncharacterized protein</fullName>
    </submittedName>
</protein>
<sequence>MTDIVLHPLTVLNGSPAYTADDYRHVVNPFLVPSDGTVFGCVQGVRYGSPSPLVTIDGVIVTVKPHCGVVCPWPTAGAYTYAITEPMTVNVADSTGDYKIVVAAYDPSLSHGDTPGAWLQSWPADTPDSEINGLVLATVNAGVASDVAPRIRPDSRIEVRGVDQLNALHTGEGVEVATLSNGVLYRRVNGRWQSLTNIRLEPGAQAGNWTVWYKCALSGNVVSLSVKATRKYPWDAKAWDKSQILTFSDFIRPNFNELYVLAAGVESTGFQVDSTGLSVRPFKNLSLASGAWVSATMTWSV</sequence>